<evidence type="ECO:0000313" key="7">
    <source>
        <dbReference type="Proteomes" id="UP001235840"/>
    </source>
</evidence>
<keyword evidence="7" id="KW-1185">Reference proteome</keyword>
<keyword evidence="3 4" id="KW-0472">Membrane</keyword>
<dbReference type="Proteomes" id="UP001235840">
    <property type="component" value="Unassembled WGS sequence"/>
</dbReference>
<feature type="transmembrane region" description="Helical" evidence="5">
    <location>
        <begin position="366"/>
        <end position="385"/>
    </location>
</feature>
<dbReference type="PANTHER" id="PTHR22550:SF5">
    <property type="entry name" value="LEUCINE ZIPPER PROTEIN 4"/>
    <property type="match status" value="1"/>
</dbReference>
<dbReference type="EMBL" id="JAUSTY010000005">
    <property type="protein sequence ID" value="MDQ0165548.1"/>
    <property type="molecule type" value="Genomic_DNA"/>
</dbReference>
<sequence length="473" mass="52996">MKNQKEKRPSLAHTLEEFEDAVDILHRSFPEIQVEIIYFGHLIGNEEFERDVHTPLLNIKQSEIERLFKQSQFTKAHTHSEVIDGILKGQVAIFHGKQVHLIDVYGPVARAVTQSEQETVITGPHDAFVESSGPNLSLIRRRLKTSHLKVIKLSVGELSKTDVFLLYIKDIADMEMLQELKDRIEDIEVDAMIENTVLVQLIDEFPNSIFPQFLTTERPDVAVAKLADGGIVCIVDNSPTVVCAPTSFFDFFSSPDDDYQRWPLATATRLMRFLAFFITVGFTALYVSITTFHYEMVPEALLLNLTESRARVPFPPIYEALIMEVVMELLREAGARLPSKIGQTIGIVGGIVIGQAAVQAGLTSNILIIAVAISAIASFSIPSYMMSGAIRLIRFGLIILAGVLGNFGLLFGLTLITLHLCSLTSLGTSYLIPLAPFFLEDWKNTFIRGAYWSLRRRPEQTKTVNKDKNKMKR</sequence>
<feature type="transmembrane region" description="Helical" evidence="5">
    <location>
        <begin position="417"/>
        <end position="439"/>
    </location>
</feature>
<feature type="transmembrane region" description="Helical" evidence="5">
    <location>
        <begin position="392"/>
        <end position="411"/>
    </location>
</feature>
<dbReference type="InterPro" id="IPR004995">
    <property type="entry name" value="Spore_Ger"/>
</dbReference>
<comment type="caution">
    <text evidence="6">The sequence shown here is derived from an EMBL/GenBank/DDBJ whole genome shotgun (WGS) entry which is preliminary data.</text>
</comment>
<feature type="transmembrane region" description="Helical" evidence="5">
    <location>
        <begin position="270"/>
        <end position="292"/>
    </location>
</feature>
<keyword evidence="5" id="KW-1133">Transmembrane helix</keyword>
<evidence type="ECO:0000256" key="1">
    <source>
        <dbReference type="ARBA" id="ARBA00004141"/>
    </source>
</evidence>
<name>A0ABT9VX26_9BACI</name>
<dbReference type="PANTHER" id="PTHR22550">
    <property type="entry name" value="SPORE GERMINATION PROTEIN"/>
    <property type="match status" value="1"/>
</dbReference>
<dbReference type="PIRSF" id="PIRSF005690">
    <property type="entry name" value="GerBA"/>
    <property type="match status" value="1"/>
</dbReference>
<dbReference type="Pfam" id="PF03323">
    <property type="entry name" value="GerA"/>
    <property type="match status" value="1"/>
</dbReference>
<accession>A0ABT9VX26</accession>
<evidence type="ECO:0000313" key="6">
    <source>
        <dbReference type="EMBL" id="MDQ0165548.1"/>
    </source>
</evidence>
<protein>
    <submittedName>
        <fullName evidence="6">Tetrahydromethanopterin S-methyltransferase subunit G</fullName>
    </submittedName>
</protein>
<evidence type="ECO:0000256" key="3">
    <source>
        <dbReference type="ARBA" id="ARBA00023136"/>
    </source>
</evidence>
<comment type="subcellular location">
    <subcellularLocation>
        <location evidence="4">Cell membrane</location>
    </subcellularLocation>
    <subcellularLocation>
        <location evidence="1">Membrane</location>
        <topology evidence="1">Multi-pass membrane protein</topology>
    </subcellularLocation>
</comment>
<proteinExistence type="inferred from homology"/>
<reference evidence="6 7" key="1">
    <citation type="submission" date="2023-07" db="EMBL/GenBank/DDBJ databases">
        <title>Genomic Encyclopedia of Type Strains, Phase IV (KMG-IV): sequencing the most valuable type-strain genomes for metagenomic binning, comparative biology and taxonomic classification.</title>
        <authorList>
            <person name="Goeker M."/>
        </authorList>
    </citation>
    <scope>NUCLEOTIDE SEQUENCE [LARGE SCALE GENOMIC DNA]</scope>
    <source>
        <strain evidence="6 7">DSM 12751</strain>
    </source>
</reference>
<comment type="similarity">
    <text evidence="2 4">Belongs to the GerABKA family.</text>
</comment>
<evidence type="ECO:0000256" key="5">
    <source>
        <dbReference type="SAM" id="Phobius"/>
    </source>
</evidence>
<keyword evidence="5" id="KW-0812">Transmembrane</keyword>
<evidence type="ECO:0000256" key="2">
    <source>
        <dbReference type="ARBA" id="ARBA00005278"/>
    </source>
</evidence>
<gene>
    <name evidence="6" type="ORF">J2S11_001449</name>
</gene>
<organism evidence="6 7">
    <name type="scientific">Caldalkalibacillus horti</name>
    <dbReference type="NCBI Taxonomy" id="77523"/>
    <lineage>
        <taxon>Bacteria</taxon>
        <taxon>Bacillati</taxon>
        <taxon>Bacillota</taxon>
        <taxon>Bacilli</taxon>
        <taxon>Bacillales</taxon>
        <taxon>Bacillaceae</taxon>
        <taxon>Caldalkalibacillus</taxon>
    </lineage>
</organism>
<dbReference type="InterPro" id="IPR050768">
    <property type="entry name" value="UPF0353/GerABKA_families"/>
</dbReference>
<evidence type="ECO:0000256" key="4">
    <source>
        <dbReference type="PIRNR" id="PIRNR005690"/>
    </source>
</evidence>